<dbReference type="AlphaFoldDB" id="A0A9Q3HD18"/>
<organism evidence="8 9">
    <name type="scientific">Austropuccinia psidii MF-1</name>
    <dbReference type="NCBI Taxonomy" id="1389203"/>
    <lineage>
        <taxon>Eukaryota</taxon>
        <taxon>Fungi</taxon>
        <taxon>Dikarya</taxon>
        <taxon>Basidiomycota</taxon>
        <taxon>Pucciniomycotina</taxon>
        <taxon>Pucciniomycetes</taxon>
        <taxon>Pucciniales</taxon>
        <taxon>Sphaerophragmiaceae</taxon>
        <taxon>Austropuccinia</taxon>
    </lineage>
</organism>
<dbReference type="PANTHER" id="PTHR37984">
    <property type="entry name" value="PROTEIN CBG26694"/>
    <property type="match status" value="1"/>
</dbReference>
<evidence type="ECO:0000256" key="5">
    <source>
        <dbReference type="ARBA" id="ARBA00022801"/>
    </source>
</evidence>
<dbReference type="GO" id="GO:0016787">
    <property type="term" value="F:hydrolase activity"/>
    <property type="evidence" value="ECO:0007669"/>
    <property type="project" value="UniProtKB-KW"/>
</dbReference>
<dbReference type="InterPro" id="IPR041373">
    <property type="entry name" value="RT_RNaseH"/>
</dbReference>
<dbReference type="InterPro" id="IPR050951">
    <property type="entry name" value="Retrovirus_Pol_polyprotein"/>
</dbReference>
<dbReference type="Proteomes" id="UP000765509">
    <property type="component" value="Unassembled WGS sequence"/>
</dbReference>
<keyword evidence="2" id="KW-0548">Nucleotidyltransferase</keyword>
<accession>A0A9Q3HD18</accession>
<evidence type="ECO:0000259" key="7">
    <source>
        <dbReference type="Pfam" id="PF17917"/>
    </source>
</evidence>
<dbReference type="InterPro" id="IPR043502">
    <property type="entry name" value="DNA/RNA_pol_sf"/>
</dbReference>
<keyword evidence="5" id="KW-0378">Hydrolase</keyword>
<dbReference type="SUPFAM" id="SSF56672">
    <property type="entry name" value="DNA/RNA polymerases"/>
    <property type="match status" value="1"/>
</dbReference>
<dbReference type="GO" id="GO:0004519">
    <property type="term" value="F:endonuclease activity"/>
    <property type="evidence" value="ECO:0007669"/>
    <property type="project" value="UniProtKB-KW"/>
</dbReference>
<evidence type="ECO:0000256" key="1">
    <source>
        <dbReference type="ARBA" id="ARBA00022679"/>
    </source>
</evidence>
<dbReference type="GO" id="GO:0003964">
    <property type="term" value="F:RNA-directed DNA polymerase activity"/>
    <property type="evidence" value="ECO:0007669"/>
    <property type="project" value="UniProtKB-KW"/>
</dbReference>
<reference evidence="8" key="1">
    <citation type="submission" date="2021-03" db="EMBL/GenBank/DDBJ databases">
        <title>Draft genome sequence of rust myrtle Austropuccinia psidii MF-1, a brazilian biotype.</title>
        <authorList>
            <person name="Quecine M.C."/>
            <person name="Pachon D.M.R."/>
            <person name="Bonatelli M.L."/>
            <person name="Correr F.H."/>
            <person name="Franceschini L.M."/>
            <person name="Leite T.F."/>
            <person name="Margarido G.R.A."/>
            <person name="Almeida C.A."/>
            <person name="Ferrarezi J.A."/>
            <person name="Labate C.A."/>
        </authorList>
    </citation>
    <scope>NUCLEOTIDE SEQUENCE</scope>
    <source>
        <strain evidence="8">MF-1</strain>
    </source>
</reference>
<dbReference type="Pfam" id="PF17917">
    <property type="entry name" value="RT_RNaseH"/>
    <property type="match status" value="1"/>
</dbReference>
<dbReference type="EMBL" id="AVOT02014288">
    <property type="protein sequence ID" value="MBW0497635.1"/>
    <property type="molecule type" value="Genomic_DNA"/>
</dbReference>
<dbReference type="PANTHER" id="PTHR37984:SF5">
    <property type="entry name" value="PROTEIN NYNRIN-LIKE"/>
    <property type="match status" value="1"/>
</dbReference>
<evidence type="ECO:0000313" key="9">
    <source>
        <dbReference type="Proteomes" id="UP000765509"/>
    </source>
</evidence>
<proteinExistence type="predicted"/>
<evidence type="ECO:0000256" key="3">
    <source>
        <dbReference type="ARBA" id="ARBA00022722"/>
    </source>
</evidence>
<gene>
    <name evidence="8" type="ORF">O181_037350</name>
</gene>
<evidence type="ECO:0000256" key="6">
    <source>
        <dbReference type="ARBA" id="ARBA00022918"/>
    </source>
</evidence>
<evidence type="ECO:0000256" key="2">
    <source>
        <dbReference type="ARBA" id="ARBA00022695"/>
    </source>
</evidence>
<evidence type="ECO:0000313" key="8">
    <source>
        <dbReference type="EMBL" id="MBW0497635.1"/>
    </source>
</evidence>
<keyword evidence="1" id="KW-0808">Transferase</keyword>
<keyword evidence="3" id="KW-0540">Nuclease</keyword>
<protein>
    <recommendedName>
        <fullName evidence="7">Reverse transcriptase RNase H-like domain-containing protein</fullName>
    </recommendedName>
</protein>
<dbReference type="OrthoDB" id="3363652at2759"/>
<evidence type="ECO:0000256" key="4">
    <source>
        <dbReference type="ARBA" id="ARBA00022759"/>
    </source>
</evidence>
<keyword evidence="9" id="KW-1185">Reference proteome</keyword>
<name>A0A9Q3HD18_9BASI</name>
<feature type="domain" description="Reverse transcriptase RNase H-like" evidence="7">
    <location>
        <begin position="26"/>
        <end position="128"/>
    </location>
</feature>
<keyword evidence="4" id="KW-0255">Endonuclease</keyword>
<sequence length="131" mass="14984">MILDRVKAFESPRQALTTAPILLMQDFNITFTIYIDASGDELGAALHQVQIINDKTVEGPICFISRQIKPTEARYGASQMACLCLLCSSEKLDYFLERRVFEVITDFTTLKSLLHMKTPNRHMLRWQILSS</sequence>
<keyword evidence="6" id="KW-0695">RNA-directed DNA polymerase</keyword>
<comment type="caution">
    <text evidence="8">The sequence shown here is derived from an EMBL/GenBank/DDBJ whole genome shotgun (WGS) entry which is preliminary data.</text>
</comment>